<dbReference type="PROSITE" id="PS00744">
    <property type="entry name" value="BETA_LACTAMASE_B_2"/>
    <property type="match status" value="1"/>
</dbReference>
<sequence length="244" mass="26953">MKNTRLVILSLLLLFITGCKSPKNTVAYSSDTLKLIPLSNNAFQHITYLNTNDYGKVACNGLVVIHNNEAIIFDTPTSNAVSTELIRWITEIKKSSIKAVVVNHFHEDCQGGLTAFHDIDIPSYGNTQTLALSKEKNLVTPNYGFDSEITLKVGELEVMNRHFGEAHTADNIVSYIPSEALLFGGCMVKSLNATKGYTGDANLEEWSNTIQKIKEEYPDLKLVIPGHGDAGGQELLDYTIELFK</sequence>
<feature type="signal peptide" evidence="13">
    <location>
        <begin position="1"/>
        <end position="21"/>
    </location>
</feature>
<dbReference type="GO" id="GO:0008800">
    <property type="term" value="F:beta-lactamase activity"/>
    <property type="evidence" value="ECO:0007669"/>
    <property type="project" value="UniProtKB-EC"/>
</dbReference>
<comment type="similarity">
    <text evidence="4">Belongs to the metallo-beta-lactamase superfamily. Class-B beta-lactamase family.</text>
</comment>
<dbReference type="InterPro" id="IPR058199">
    <property type="entry name" value="BlaB//VIM/IMP-1"/>
</dbReference>
<dbReference type="RefSeq" id="WP_074537061.1">
    <property type="nucleotide sequence ID" value="NZ_FNBD01000001.1"/>
</dbReference>
<keyword evidence="12" id="KW-0046">Antibiotic resistance</keyword>
<keyword evidence="7" id="KW-0479">Metal-binding</keyword>
<evidence type="ECO:0000256" key="3">
    <source>
        <dbReference type="ARBA" id="ARBA00004418"/>
    </source>
</evidence>
<reference evidence="16" key="1">
    <citation type="submission" date="2016-10" db="EMBL/GenBank/DDBJ databases">
        <authorList>
            <person name="Varghese N."/>
            <person name="Submissions S."/>
        </authorList>
    </citation>
    <scope>NUCLEOTIDE SEQUENCE [LARGE SCALE GENOMIC DNA]</scope>
    <source>
        <strain evidence="16">DSM 24729</strain>
    </source>
</reference>
<evidence type="ECO:0000313" key="16">
    <source>
        <dbReference type="Proteomes" id="UP000182114"/>
    </source>
</evidence>
<dbReference type="GO" id="GO:0017001">
    <property type="term" value="P:antibiotic catabolic process"/>
    <property type="evidence" value="ECO:0007669"/>
    <property type="project" value="InterPro"/>
</dbReference>
<keyword evidence="9" id="KW-0574">Periplasm</keyword>
<dbReference type="Proteomes" id="UP000182114">
    <property type="component" value="Unassembled WGS sequence"/>
</dbReference>
<dbReference type="GO" id="GO:0008270">
    <property type="term" value="F:zinc ion binding"/>
    <property type="evidence" value="ECO:0007669"/>
    <property type="project" value="InterPro"/>
</dbReference>
<dbReference type="AlphaFoldDB" id="A0A1G7CSI2"/>
<gene>
    <name evidence="15" type="ORF">SAMN04487992_10177</name>
</gene>
<keyword evidence="10" id="KW-0378">Hydrolase</keyword>
<dbReference type="InterPro" id="IPR001279">
    <property type="entry name" value="Metallo-B-lactamas"/>
</dbReference>
<evidence type="ECO:0000256" key="2">
    <source>
        <dbReference type="ARBA" id="ARBA00001947"/>
    </source>
</evidence>
<dbReference type="InterPro" id="IPR050855">
    <property type="entry name" value="NDM-1-like"/>
</dbReference>
<dbReference type="SMART" id="SM00849">
    <property type="entry name" value="Lactamase_B"/>
    <property type="match status" value="1"/>
</dbReference>
<dbReference type="PROSITE" id="PS51257">
    <property type="entry name" value="PROKAR_LIPOPROTEIN"/>
    <property type="match status" value="1"/>
</dbReference>
<dbReference type="InterPro" id="IPR036866">
    <property type="entry name" value="RibonucZ/Hydroxyglut_hydro"/>
</dbReference>
<dbReference type="CDD" id="cd16302">
    <property type="entry name" value="CcrA-like_MBL-B1"/>
    <property type="match status" value="1"/>
</dbReference>
<dbReference type="PANTHER" id="PTHR42951:SF4">
    <property type="entry name" value="ACYL-COENZYME A THIOESTERASE MBLAC2"/>
    <property type="match status" value="1"/>
</dbReference>
<dbReference type="InterPro" id="IPR001018">
    <property type="entry name" value="Beta-lactamase_class-B_CS"/>
</dbReference>
<dbReference type="InterPro" id="IPR045761">
    <property type="entry name" value="ODP_dom"/>
</dbReference>
<evidence type="ECO:0000256" key="6">
    <source>
        <dbReference type="ARBA" id="ARBA00012865"/>
    </source>
</evidence>
<dbReference type="NCBIfam" id="NF033088">
    <property type="entry name" value="bla_subclass_B1"/>
    <property type="match status" value="1"/>
</dbReference>
<feature type="domain" description="Metallo-beta-lactamase" evidence="14">
    <location>
        <begin position="58"/>
        <end position="227"/>
    </location>
</feature>
<dbReference type="eggNOG" id="COG0491">
    <property type="taxonomic scope" value="Bacteria"/>
</dbReference>
<dbReference type="EMBL" id="FNBD01000001">
    <property type="protein sequence ID" value="SDE41606.1"/>
    <property type="molecule type" value="Genomic_DNA"/>
</dbReference>
<comment type="catalytic activity">
    <reaction evidence="1">
        <text>a beta-lactam + H2O = a substituted beta-amino acid</text>
        <dbReference type="Rhea" id="RHEA:20401"/>
        <dbReference type="ChEBI" id="CHEBI:15377"/>
        <dbReference type="ChEBI" id="CHEBI:35627"/>
        <dbReference type="ChEBI" id="CHEBI:140347"/>
        <dbReference type="EC" id="3.5.2.6"/>
    </reaction>
</comment>
<proteinExistence type="inferred from homology"/>
<keyword evidence="16" id="KW-1185">Reference proteome</keyword>
<evidence type="ECO:0000256" key="13">
    <source>
        <dbReference type="SAM" id="SignalP"/>
    </source>
</evidence>
<organism evidence="15 16">
    <name type="scientific">Cellulophaga baltica</name>
    <dbReference type="NCBI Taxonomy" id="76594"/>
    <lineage>
        <taxon>Bacteria</taxon>
        <taxon>Pseudomonadati</taxon>
        <taxon>Bacteroidota</taxon>
        <taxon>Flavobacteriia</taxon>
        <taxon>Flavobacteriales</taxon>
        <taxon>Flavobacteriaceae</taxon>
        <taxon>Cellulophaga</taxon>
    </lineage>
</organism>
<dbReference type="GO" id="GO:0042597">
    <property type="term" value="C:periplasmic space"/>
    <property type="evidence" value="ECO:0007669"/>
    <property type="project" value="UniProtKB-SubCell"/>
</dbReference>
<dbReference type="EC" id="3.5.2.6" evidence="6"/>
<comment type="cofactor">
    <cofactor evidence="2">
        <name>Zn(2+)</name>
        <dbReference type="ChEBI" id="CHEBI:29105"/>
    </cofactor>
</comment>
<dbReference type="SUPFAM" id="SSF56281">
    <property type="entry name" value="Metallo-hydrolase/oxidoreductase"/>
    <property type="match status" value="1"/>
</dbReference>
<evidence type="ECO:0000256" key="12">
    <source>
        <dbReference type="ARBA" id="ARBA00023251"/>
    </source>
</evidence>
<dbReference type="GO" id="GO:0046677">
    <property type="term" value="P:response to antibiotic"/>
    <property type="evidence" value="ECO:0007669"/>
    <property type="project" value="UniProtKB-KW"/>
</dbReference>
<keyword evidence="11" id="KW-0862">Zinc</keyword>
<evidence type="ECO:0000256" key="9">
    <source>
        <dbReference type="ARBA" id="ARBA00022764"/>
    </source>
</evidence>
<accession>A0A1G7CSI2</accession>
<evidence type="ECO:0000256" key="11">
    <source>
        <dbReference type="ARBA" id="ARBA00022833"/>
    </source>
</evidence>
<evidence type="ECO:0000313" key="15">
    <source>
        <dbReference type="EMBL" id="SDE41606.1"/>
    </source>
</evidence>
<evidence type="ECO:0000256" key="10">
    <source>
        <dbReference type="ARBA" id="ARBA00022801"/>
    </source>
</evidence>
<dbReference type="PANTHER" id="PTHR42951">
    <property type="entry name" value="METALLO-BETA-LACTAMASE DOMAIN-CONTAINING"/>
    <property type="match status" value="1"/>
</dbReference>
<comment type="subcellular location">
    <subcellularLocation>
        <location evidence="3">Periplasm</location>
    </subcellularLocation>
</comment>
<evidence type="ECO:0000256" key="4">
    <source>
        <dbReference type="ARBA" id="ARBA00005250"/>
    </source>
</evidence>
<protein>
    <recommendedName>
        <fullName evidence="6">beta-lactamase</fullName>
        <ecNumber evidence="6">3.5.2.6</ecNumber>
    </recommendedName>
</protein>
<feature type="chain" id="PRO_5010197789" description="beta-lactamase" evidence="13">
    <location>
        <begin position="22"/>
        <end position="244"/>
    </location>
</feature>
<comment type="subunit">
    <text evidence="5">Monomer.</text>
</comment>
<evidence type="ECO:0000256" key="7">
    <source>
        <dbReference type="ARBA" id="ARBA00022723"/>
    </source>
</evidence>
<evidence type="ECO:0000256" key="1">
    <source>
        <dbReference type="ARBA" id="ARBA00001526"/>
    </source>
</evidence>
<dbReference type="Pfam" id="PF19583">
    <property type="entry name" value="ODP"/>
    <property type="match status" value="1"/>
</dbReference>
<evidence type="ECO:0000256" key="5">
    <source>
        <dbReference type="ARBA" id="ARBA00011245"/>
    </source>
</evidence>
<keyword evidence="8 13" id="KW-0732">Signal</keyword>
<evidence type="ECO:0000259" key="14">
    <source>
        <dbReference type="SMART" id="SM00849"/>
    </source>
</evidence>
<evidence type="ECO:0000256" key="8">
    <source>
        <dbReference type="ARBA" id="ARBA00022729"/>
    </source>
</evidence>
<name>A0A1G7CSI2_9FLAO</name>
<dbReference type="Gene3D" id="3.60.15.10">
    <property type="entry name" value="Ribonuclease Z/Hydroxyacylglutathione hydrolase-like"/>
    <property type="match status" value="1"/>
</dbReference>